<sequence length="264" mass="28830">MSLHENHRGQPAFLAWPEPAGDQPDVAVVTPMLNEAGGAAAFIAEIAAALSGRNFEIIVVNDGSTDDTGAIVKTLKAEIPQLRIVEHGENAGQSRALRSGVLAARAHIIAMLDGDGQNDPADIPQLLAVLEAGNDGNDLAMVAGERRDRQDTAAKKWASNLANNIRRALLKDGAIDTGCGLKVFYREAFLRLPYFDHMHRYLPALMRREEFAVAFVPVSHRARMHGASKYTNFGRFLVAIRDLTGVLWLMARSRSPKSIREVDD</sequence>
<dbReference type="FunFam" id="3.90.550.10:FF:000170">
    <property type="entry name" value="Dolichol-phosphate mannosyltransferase"/>
    <property type="match status" value="1"/>
</dbReference>
<keyword evidence="5" id="KW-0448">Lipopolysaccharide biosynthesis</keyword>
<name>A0A3B0SVD0_9ZZZZ</name>
<keyword evidence="6" id="KW-1133">Transmembrane helix</keyword>
<dbReference type="EMBL" id="UOEH01000624">
    <property type="protein sequence ID" value="VAW07963.1"/>
    <property type="molecule type" value="Genomic_DNA"/>
</dbReference>
<dbReference type="GO" id="GO:0009103">
    <property type="term" value="P:lipopolysaccharide biosynthetic process"/>
    <property type="evidence" value="ECO:0007669"/>
    <property type="project" value="UniProtKB-KW"/>
</dbReference>
<evidence type="ECO:0000313" key="9">
    <source>
        <dbReference type="EMBL" id="VAW07963.1"/>
    </source>
</evidence>
<dbReference type="InterPro" id="IPR050256">
    <property type="entry name" value="Glycosyltransferase_2"/>
</dbReference>
<evidence type="ECO:0000259" key="8">
    <source>
        <dbReference type="Pfam" id="PF00535"/>
    </source>
</evidence>
<accession>A0A3B0SVD0</accession>
<evidence type="ECO:0000256" key="2">
    <source>
        <dbReference type="ARBA" id="ARBA00022676"/>
    </source>
</evidence>
<feature type="domain" description="Glycosyltransferase 2-like" evidence="8">
    <location>
        <begin position="28"/>
        <end position="189"/>
    </location>
</feature>
<dbReference type="InterPro" id="IPR001173">
    <property type="entry name" value="Glyco_trans_2-like"/>
</dbReference>
<evidence type="ECO:0000256" key="5">
    <source>
        <dbReference type="ARBA" id="ARBA00022985"/>
    </source>
</evidence>
<dbReference type="SUPFAM" id="SSF53448">
    <property type="entry name" value="Nucleotide-diphospho-sugar transferases"/>
    <property type="match status" value="1"/>
</dbReference>
<keyword evidence="4" id="KW-0812">Transmembrane</keyword>
<evidence type="ECO:0000256" key="1">
    <source>
        <dbReference type="ARBA" id="ARBA00022475"/>
    </source>
</evidence>
<dbReference type="InterPro" id="IPR029044">
    <property type="entry name" value="Nucleotide-diphossugar_trans"/>
</dbReference>
<dbReference type="AlphaFoldDB" id="A0A3B0SVD0"/>
<organism evidence="9">
    <name type="scientific">hydrothermal vent metagenome</name>
    <dbReference type="NCBI Taxonomy" id="652676"/>
    <lineage>
        <taxon>unclassified sequences</taxon>
        <taxon>metagenomes</taxon>
        <taxon>ecological metagenomes</taxon>
    </lineage>
</organism>
<dbReference type="Pfam" id="PF00535">
    <property type="entry name" value="Glycos_transf_2"/>
    <property type="match status" value="1"/>
</dbReference>
<dbReference type="GO" id="GO:0099621">
    <property type="term" value="F:undecaprenyl-phosphate 4-deoxy-4-formamido-L-arabinose transferase activity"/>
    <property type="evidence" value="ECO:0007669"/>
    <property type="project" value="TreeGrafter"/>
</dbReference>
<keyword evidence="1" id="KW-1003">Cell membrane</keyword>
<dbReference type="PANTHER" id="PTHR48090">
    <property type="entry name" value="UNDECAPRENYL-PHOSPHATE 4-DEOXY-4-FORMAMIDO-L-ARABINOSE TRANSFERASE-RELATED"/>
    <property type="match status" value="1"/>
</dbReference>
<dbReference type="CDD" id="cd04179">
    <property type="entry name" value="DPM_DPG-synthase_like"/>
    <property type="match status" value="1"/>
</dbReference>
<proteinExistence type="predicted"/>
<keyword evidence="2 9" id="KW-0328">Glycosyltransferase</keyword>
<evidence type="ECO:0000256" key="7">
    <source>
        <dbReference type="ARBA" id="ARBA00023136"/>
    </source>
</evidence>
<keyword evidence="7" id="KW-0472">Membrane</keyword>
<dbReference type="PANTHER" id="PTHR48090:SF3">
    <property type="entry name" value="UNDECAPRENYL-PHOSPHATE 4-DEOXY-4-FORMAMIDO-L-ARABINOSE TRANSFERASE"/>
    <property type="match status" value="1"/>
</dbReference>
<dbReference type="Gene3D" id="3.90.550.10">
    <property type="entry name" value="Spore Coat Polysaccharide Biosynthesis Protein SpsA, Chain A"/>
    <property type="match status" value="1"/>
</dbReference>
<evidence type="ECO:0000256" key="4">
    <source>
        <dbReference type="ARBA" id="ARBA00022692"/>
    </source>
</evidence>
<evidence type="ECO:0000256" key="3">
    <source>
        <dbReference type="ARBA" id="ARBA00022679"/>
    </source>
</evidence>
<protein>
    <submittedName>
        <fullName evidence="9">Dolichol-phosphate mannosyltransferase</fullName>
    </submittedName>
</protein>
<reference evidence="9" key="1">
    <citation type="submission" date="2018-06" db="EMBL/GenBank/DDBJ databases">
        <authorList>
            <person name="Zhirakovskaya E."/>
        </authorList>
    </citation>
    <scope>NUCLEOTIDE SEQUENCE</scope>
</reference>
<gene>
    <name evidence="9" type="ORF">MNBD_ALPHA05-488</name>
</gene>
<evidence type="ECO:0000256" key="6">
    <source>
        <dbReference type="ARBA" id="ARBA00022989"/>
    </source>
</evidence>
<dbReference type="GO" id="GO:0005886">
    <property type="term" value="C:plasma membrane"/>
    <property type="evidence" value="ECO:0007669"/>
    <property type="project" value="TreeGrafter"/>
</dbReference>
<keyword evidence="3 9" id="KW-0808">Transferase</keyword>